<evidence type="ECO:0000259" key="2">
    <source>
        <dbReference type="Pfam" id="PF17648"/>
    </source>
</evidence>
<organism evidence="3 4">
    <name type="scientific">Aspergillus carbonarius (strain ITEM 5010)</name>
    <dbReference type="NCBI Taxonomy" id="602072"/>
    <lineage>
        <taxon>Eukaryota</taxon>
        <taxon>Fungi</taxon>
        <taxon>Dikarya</taxon>
        <taxon>Ascomycota</taxon>
        <taxon>Pezizomycotina</taxon>
        <taxon>Eurotiomycetes</taxon>
        <taxon>Eurotiomycetidae</taxon>
        <taxon>Eurotiales</taxon>
        <taxon>Aspergillaceae</taxon>
        <taxon>Aspergillus</taxon>
        <taxon>Aspergillus subgen. Circumdati</taxon>
    </lineage>
</organism>
<protein>
    <recommendedName>
        <fullName evidence="2">Luciferase domain-containing protein</fullName>
    </recommendedName>
</protein>
<reference evidence="4" key="1">
    <citation type="journal article" date="2017" name="Genome Biol.">
        <title>Comparative genomics reveals high biological diversity and specific adaptations in the industrially and medically important fungal genus Aspergillus.</title>
        <authorList>
            <person name="de Vries R.P."/>
            <person name="Riley R."/>
            <person name="Wiebenga A."/>
            <person name="Aguilar-Osorio G."/>
            <person name="Amillis S."/>
            <person name="Uchima C.A."/>
            <person name="Anderluh G."/>
            <person name="Asadollahi M."/>
            <person name="Askin M."/>
            <person name="Barry K."/>
            <person name="Battaglia E."/>
            <person name="Bayram O."/>
            <person name="Benocci T."/>
            <person name="Braus-Stromeyer S.A."/>
            <person name="Caldana C."/>
            <person name="Canovas D."/>
            <person name="Cerqueira G.C."/>
            <person name="Chen F."/>
            <person name="Chen W."/>
            <person name="Choi C."/>
            <person name="Clum A."/>
            <person name="Dos Santos R.A."/>
            <person name="Damasio A.R."/>
            <person name="Diallinas G."/>
            <person name="Emri T."/>
            <person name="Fekete E."/>
            <person name="Flipphi M."/>
            <person name="Freyberg S."/>
            <person name="Gallo A."/>
            <person name="Gournas C."/>
            <person name="Habgood R."/>
            <person name="Hainaut M."/>
            <person name="Harispe M.L."/>
            <person name="Henrissat B."/>
            <person name="Hilden K.S."/>
            <person name="Hope R."/>
            <person name="Hossain A."/>
            <person name="Karabika E."/>
            <person name="Karaffa L."/>
            <person name="Karanyi Z."/>
            <person name="Krasevec N."/>
            <person name="Kuo A."/>
            <person name="Kusch H."/>
            <person name="LaButti K."/>
            <person name="Lagendijk E.L."/>
            <person name="Lapidus A."/>
            <person name="Levasseur A."/>
            <person name="Lindquist E."/>
            <person name="Lipzen A."/>
            <person name="Logrieco A.F."/>
            <person name="MacCabe A."/>
            <person name="Maekelae M.R."/>
            <person name="Malavazi I."/>
            <person name="Melin P."/>
            <person name="Meyer V."/>
            <person name="Mielnichuk N."/>
            <person name="Miskei M."/>
            <person name="Molnar A.P."/>
            <person name="Mule G."/>
            <person name="Ngan C.Y."/>
            <person name="Orejas M."/>
            <person name="Orosz E."/>
            <person name="Ouedraogo J.P."/>
            <person name="Overkamp K.M."/>
            <person name="Park H.-S."/>
            <person name="Perrone G."/>
            <person name="Piumi F."/>
            <person name="Punt P.J."/>
            <person name="Ram A.F."/>
            <person name="Ramon A."/>
            <person name="Rauscher S."/>
            <person name="Record E."/>
            <person name="Riano-Pachon D.M."/>
            <person name="Robert V."/>
            <person name="Roehrig J."/>
            <person name="Ruller R."/>
            <person name="Salamov A."/>
            <person name="Salih N.S."/>
            <person name="Samson R.A."/>
            <person name="Sandor E."/>
            <person name="Sanguinetti M."/>
            <person name="Schuetze T."/>
            <person name="Sepcic K."/>
            <person name="Shelest E."/>
            <person name="Sherlock G."/>
            <person name="Sophianopoulou V."/>
            <person name="Squina F.M."/>
            <person name="Sun H."/>
            <person name="Susca A."/>
            <person name="Todd R.B."/>
            <person name="Tsang A."/>
            <person name="Unkles S.E."/>
            <person name="van de Wiele N."/>
            <person name="van Rossen-Uffink D."/>
            <person name="Oliveira J.V."/>
            <person name="Vesth T.C."/>
            <person name="Visser J."/>
            <person name="Yu J.-H."/>
            <person name="Zhou M."/>
            <person name="Andersen M.R."/>
            <person name="Archer D.B."/>
            <person name="Baker S.E."/>
            <person name="Benoit I."/>
            <person name="Brakhage A.A."/>
            <person name="Braus G.H."/>
            <person name="Fischer R."/>
            <person name="Frisvad J.C."/>
            <person name="Goldman G.H."/>
            <person name="Houbraken J."/>
            <person name="Oakley B."/>
            <person name="Pocsi I."/>
            <person name="Scazzocchio C."/>
            <person name="Seiboth B."/>
            <person name="vanKuyk P.A."/>
            <person name="Wortman J."/>
            <person name="Dyer P.S."/>
            <person name="Grigoriev I.V."/>
        </authorList>
    </citation>
    <scope>NUCLEOTIDE SEQUENCE [LARGE SCALE GENOMIC DNA]</scope>
    <source>
        <strain evidence="4">ITEM 5010</strain>
    </source>
</reference>
<dbReference type="PANTHER" id="PTHR38695:SF1">
    <property type="entry name" value="AMINO ACID PERMEASE_ SLC12A DOMAIN-CONTAINING PROTEIN"/>
    <property type="match status" value="1"/>
</dbReference>
<dbReference type="OrthoDB" id="5358398at2759"/>
<dbReference type="InterPro" id="IPR040841">
    <property type="entry name" value="Luciferase_dom"/>
</dbReference>
<name>A0A1R3RYV2_ASPC5</name>
<gene>
    <name evidence="3" type="ORF">ASPCADRAFT_503648</name>
</gene>
<dbReference type="STRING" id="602072.A0A1R3RYV2"/>
<evidence type="ECO:0000256" key="1">
    <source>
        <dbReference type="SAM" id="Phobius"/>
    </source>
</evidence>
<dbReference type="PANTHER" id="PTHR38695">
    <property type="entry name" value="AMINO ACID PERMEASE_ SLC12A DOMAIN-CONTAINING PROTEIN"/>
    <property type="match status" value="1"/>
</dbReference>
<sequence length="278" mass="31104">MPLSLSWPKSLSLPFPLPTHLPSPPLTTTLTTTTTLLLILFPLAYKNYKTYLSYGPGGAPYNLLGWFGVTFLLYPFGRNMTSTTIYEKKIGSGETESFISEDIDILLGELKRERAVVGPHYVPQRQVVEGEFAGREIRETLDTSFYALANRNPDIIKFAKSGLELHADAIFLATESLINRNEKTRQLKGECVHIHRLKDYSLHMVLSPVDCKKVFDAGWGQRHGFSGVKIPKPLTGGRQIDLPSEYVLIYAPRTKEEVTLVMGLITASLRYLTGAEVQ</sequence>
<proteinExistence type="predicted"/>
<dbReference type="OMA" id="TWTGDYP"/>
<dbReference type="EMBL" id="KV907494">
    <property type="protein sequence ID" value="OOF99663.1"/>
    <property type="molecule type" value="Genomic_DNA"/>
</dbReference>
<accession>A0A1R3RYV2</accession>
<feature type="domain" description="Luciferase" evidence="2">
    <location>
        <begin position="189"/>
        <end position="268"/>
    </location>
</feature>
<dbReference type="Proteomes" id="UP000188318">
    <property type="component" value="Unassembled WGS sequence"/>
</dbReference>
<keyword evidence="1" id="KW-0472">Membrane</keyword>
<dbReference type="InterPro" id="IPR048273">
    <property type="entry name" value="Luciferase"/>
</dbReference>
<feature type="transmembrane region" description="Helical" evidence="1">
    <location>
        <begin position="26"/>
        <end position="45"/>
    </location>
</feature>
<evidence type="ECO:0000313" key="4">
    <source>
        <dbReference type="Proteomes" id="UP000188318"/>
    </source>
</evidence>
<keyword evidence="1" id="KW-1133">Transmembrane helix</keyword>
<dbReference type="AlphaFoldDB" id="A0A1R3RYV2"/>
<evidence type="ECO:0000313" key="3">
    <source>
        <dbReference type="EMBL" id="OOF99663.1"/>
    </source>
</evidence>
<dbReference type="VEuPathDB" id="FungiDB:ASPCADRAFT_503648"/>
<feature type="transmembrane region" description="Helical" evidence="1">
    <location>
        <begin position="57"/>
        <end position="76"/>
    </location>
</feature>
<dbReference type="Pfam" id="PF17648">
    <property type="entry name" value="Luciferase"/>
    <property type="match status" value="1"/>
</dbReference>
<keyword evidence="4" id="KW-1185">Reference proteome</keyword>
<keyword evidence="1" id="KW-0812">Transmembrane</keyword>